<feature type="region of interest" description="Disordered" evidence="1">
    <location>
        <begin position="101"/>
        <end position="142"/>
    </location>
</feature>
<feature type="region of interest" description="Disordered" evidence="1">
    <location>
        <begin position="297"/>
        <end position="369"/>
    </location>
</feature>
<dbReference type="EMBL" id="JBBJBU010000017">
    <property type="protein sequence ID" value="KAK7202482.1"/>
    <property type="molecule type" value="Genomic_DNA"/>
</dbReference>
<comment type="caution">
    <text evidence="3">The sequence shown here is derived from an EMBL/GenBank/DDBJ whole genome shotgun (WGS) entry which is preliminary data.</text>
</comment>
<sequence>MEDDESVSPINHEILSYDVLWTAQMTQKRKTWNDGIVKLHTFNKRLMLYSSDRTLLDSKYLKRSHLELGETITMDKHIITIEDQNATFIQDVSVVIRQRSLASKNRTGPPPSSSSAAASPAATPARRKAMRLSPPRLKGTPKTSIADIQSFISPGVKNMLLQTRFPLLRTAPTTLSHTSPPKGTLSDTPSLHTPLPSTTKSLLPTRHAPNPTTATIDIQKNTQLPTPLSIKSTTSKLSSTATPTPTPTAKNALTPRTPALSPLRQQGFQLASAPLVNANTASSPEDSRPETAGIIEISTHPRHPEKETPENPYSLPSSSSFSFSSSQLSNTSDHNDTRRPDSEERNKKSAPTKRPLLSLGSRKSKKVHR</sequence>
<feature type="compositionally biased region" description="Low complexity" evidence="1">
    <location>
        <begin position="184"/>
        <end position="205"/>
    </location>
</feature>
<accession>A0ABR1EY62</accession>
<evidence type="ECO:0000259" key="2">
    <source>
        <dbReference type="Pfam" id="PF10382"/>
    </source>
</evidence>
<name>A0ABR1EY62_9ASCO</name>
<feature type="compositionally biased region" description="Polar residues" evidence="1">
    <location>
        <begin position="172"/>
        <end position="181"/>
    </location>
</feature>
<feature type="domain" description="5'-3' DNA helicase ZGRF1-like N-terminal" evidence="2">
    <location>
        <begin position="14"/>
        <end position="91"/>
    </location>
</feature>
<evidence type="ECO:0000313" key="4">
    <source>
        <dbReference type="Proteomes" id="UP001498771"/>
    </source>
</evidence>
<feature type="compositionally biased region" description="Low complexity" evidence="1">
    <location>
        <begin position="225"/>
        <end position="255"/>
    </location>
</feature>
<gene>
    <name evidence="3" type="ORF">BZA70DRAFT_102044</name>
</gene>
<dbReference type="Proteomes" id="UP001498771">
    <property type="component" value="Unassembled WGS sequence"/>
</dbReference>
<dbReference type="PANTHER" id="PTHR28535">
    <property type="entry name" value="ZINC FINGER GRF-TYPE CONTAINING 1"/>
    <property type="match status" value="1"/>
</dbReference>
<dbReference type="InterPro" id="IPR052800">
    <property type="entry name" value="DNA_Repair_Helicase_ZGRF1"/>
</dbReference>
<dbReference type="RefSeq" id="XP_064765515.1">
    <property type="nucleotide sequence ID" value="XM_064909328.1"/>
</dbReference>
<dbReference type="PANTHER" id="PTHR28535:SF1">
    <property type="entry name" value="PROTEIN ZGRF1"/>
    <property type="match status" value="1"/>
</dbReference>
<feature type="region of interest" description="Disordered" evidence="1">
    <location>
        <begin position="172"/>
        <end position="206"/>
    </location>
</feature>
<dbReference type="InterPro" id="IPR018838">
    <property type="entry name" value="ZGRF1-like_N"/>
</dbReference>
<keyword evidence="4" id="KW-1185">Reference proteome</keyword>
<feature type="region of interest" description="Disordered" evidence="1">
    <location>
        <begin position="218"/>
        <end position="259"/>
    </location>
</feature>
<dbReference type="Pfam" id="PF10382">
    <property type="entry name" value="ZGRF1-like_N"/>
    <property type="match status" value="1"/>
</dbReference>
<feature type="compositionally biased region" description="Basic and acidic residues" evidence="1">
    <location>
        <begin position="333"/>
        <end position="347"/>
    </location>
</feature>
<organism evidence="3 4">
    <name type="scientific">Myxozyma melibiosi</name>
    <dbReference type="NCBI Taxonomy" id="54550"/>
    <lineage>
        <taxon>Eukaryota</taxon>
        <taxon>Fungi</taxon>
        <taxon>Dikarya</taxon>
        <taxon>Ascomycota</taxon>
        <taxon>Saccharomycotina</taxon>
        <taxon>Lipomycetes</taxon>
        <taxon>Lipomycetales</taxon>
        <taxon>Lipomycetaceae</taxon>
        <taxon>Myxozyma</taxon>
    </lineage>
</organism>
<protein>
    <recommendedName>
        <fullName evidence="2">5'-3' DNA helicase ZGRF1-like N-terminal domain-containing protein</fullName>
    </recommendedName>
</protein>
<proteinExistence type="predicted"/>
<dbReference type="GeneID" id="90034840"/>
<evidence type="ECO:0000256" key="1">
    <source>
        <dbReference type="SAM" id="MobiDB-lite"/>
    </source>
</evidence>
<feature type="compositionally biased region" description="Low complexity" evidence="1">
    <location>
        <begin position="314"/>
        <end position="329"/>
    </location>
</feature>
<reference evidence="3 4" key="1">
    <citation type="submission" date="2024-03" db="EMBL/GenBank/DDBJ databases">
        <title>Genome-scale model development and genomic sequencing of the oleaginous clade Lipomyces.</title>
        <authorList>
            <consortium name="Lawrence Berkeley National Laboratory"/>
            <person name="Czajka J.J."/>
            <person name="Han Y."/>
            <person name="Kim J."/>
            <person name="Mondo S.J."/>
            <person name="Hofstad B.A."/>
            <person name="Robles A."/>
            <person name="Haridas S."/>
            <person name="Riley R."/>
            <person name="LaButti K."/>
            <person name="Pangilinan J."/>
            <person name="Andreopoulos W."/>
            <person name="Lipzen A."/>
            <person name="Yan J."/>
            <person name="Wang M."/>
            <person name="Ng V."/>
            <person name="Grigoriev I.V."/>
            <person name="Spatafora J.W."/>
            <person name="Magnuson J.K."/>
            <person name="Baker S.E."/>
            <person name="Pomraning K.R."/>
        </authorList>
    </citation>
    <scope>NUCLEOTIDE SEQUENCE [LARGE SCALE GENOMIC DNA]</scope>
    <source>
        <strain evidence="3 4">Phaff 52-87</strain>
    </source>
</reference>
<feature type="compositionally biased region" description="Low complexity" evidence="1">
    <location>
        <begin position="113"/>
        <end position="124"/>
    </location>
</feature>
<evidence type="ECO:0000313" key="3">
    <source>
        <dbReference type="EMBL" id="KAK7202482.1"/>
    </source>
</evidence>